<dbReference type="SMART" id="SM00248">
    <property type="entry name" value="ANK"/>
    <property type="match status" value="4"/>
</dbReference>
<keyword evidence="5" id="KW-1185">Reference proteome</keyword>
<feature type="repeat" description="ANK" evidence="3">
    <location>
        <begin position="51"/>
        <end position="83"/>
    </location>
</feature>
<dbReference type="AlphaFoldDB" id="A0A8J2ST18"/>
<sequence length="223" mass="24063">MSDSDSDEGGGLLPPIHRAAIAGDLEALRRELEAGVSPDCLCYSGHIEGLPQKRPLCFAAFLGNVAIVKLLIAAGADVTHADTQDGWTALHAAVSRGRARNASCAAALLEAGAAVDAGYGYGIVRQTPLVRAVETYGYSRSSIIPVLLRFGARIDMTRLERYSGIASHAYAYLAKVHAAGGWKRYERAHRMRLTSTFARVLFPRVPTEVVSHIVDLWAHVGYY</sequence>
<dbReference type="Gene3D" id="1.25.40.20">
    <property type="entry name" value="Ankyrin repeat-containing domain"/>
    <property type="match status" value="1"/>
</dbReference>
<organism evidence="4 5">
    <name type="scientific">Pelagomonas calceolata</name>
    <dbReference type="NCBI Taxonomy" id="35677"/>
    <lineage>
        <taxon>Eukaryota</taxon>
        <taxon>Sar</taxon>
        <taxon>Stramenopiles</taxon>
        <taxon>Ochrophyta</taxon>
        <taxon>Pelagophyceae</taxon>
        <taxon>Pelagomonadales</taxon>
        <taxon>Pelagomonadaceae</taxon>
        <taxon>Pelagomonas</taxon>
    </lineage>
</organism>
<comment type="caution">
    <text evidence="4">The sequence shown here is derived from an EMBL/GenBank/DDBJ whole genome shotgun (WGS) entry which is preliminary data.</text>
</comment>
<gene>
    <name evidence="4" type="ORF">PECAL_3P22890</name>
</gene>
<dbReference type="InterPro" id="IPR050776">
    <property type="entry name" value="Ank_Repeat/CDKN_Inhibitor"/>
</dbReference>
<dbReference type="SUPFAM" id="SSF48403">
    <property type="entry name" value="Ankyrin repeat"/>
    <property type="match status" value="1"/>
</dbReference>
<keyword evidence="2 3" id="KW-0040">ANK repeat</keyword>
<evidence type="ECO:0008006" key="6">
    <source>
        <dbReference type="Google" id="ProtNLM"/>
    </source>
</evidence>
<evidence type="ECO:0000256" key="3">
    <source>
        <dbReference type="PROSITE-ProRule" id="PRU00023"/>
    </source>
</evidence>
<evidence type="ECO:0000256" key="1">
    <source>
        <dbReference type="ARBA" id="ARBA00022737"/>
    </source>
</evidence>
<dbReference type="InterPro" id="IPR002110">
    <property type="entry name" value="Ankyrin_rpt"/>
</dbReference>
<dbReference type="PROSITE" id="PS50297">
    <property type="entry name" value="ANK_REP_REGION"/>
    <property type="match status" value="2"/>
</dbReference>
<dbReference type="PANTHER" id="PTHR24201">
    <property type="entry name" value="ANK_REP_REGION DOMAIN-CONTAINING PROTEIN"/>
    <property type="match status" value="1"/>
</dbReference>
<evidence type="ECO:0000313" key="5">
    <source>
        <dbReference type="Proteomes" id="UP000789595"/>
    </source>
</evidence>
<accession>A0A8J2ST18</accession>
<protein>
    <recommendedName>
        <fullName evidence="6">Ankyrin repeat domain-containing protein</fullName>
    </recommendedName>
</protein>
<reference evidence="4" key="1">
    <citation type="submission" date="2021-11" db="EMBL/GenBank/DDBJ databases">
        <authorList>
            <consortium name="Genoscope - CEA"/>
            <person name="William W."/>
        </authorList>
    </citation>
    <scope>NUCLEOTIDE SEQUENCE</scope>
</reference>
<dbReference type="PROSITE" id="PS50088">
    <property type="entry name" value="ANK_REPEAT"/>
    <property type="match status" value="2"/>
</dbReference>
<dbReference type="Proteomes" id="UP000789595">
    <property type="component" value="Unassembled WGS sequence"/>
</dbReference>
<name>A0A8J2ST18_9STRA</name>
<evidence type="ECO:0000313" key="4">
    <source>
        <dbReference type="EMBL" id="CAH0372304.1"/>
    </source>
</evidence>
<dbReference type="Pfam" id="PF12796">
    <property type="entry name" value="Ank_2"/>
    <property type="match status" value="1"/>
</dbReference>
<dbReference type="OrthoDB" id="163438at2759"/>
<proteinExistence type="predicted"/>
<feature type="repeat" description="ANK" evidence="3">
    <location>
        <begin position="85"/>
        <end position="120"/>
    </location>
</feature>
<evidence type="ECO:0000256" key="2">
    <source>
        <dbReference type="ARBA" id="ARBA00023043"/>
    </source>
</evidence>
<dbReference type="InterPro" id="IPR036770">
    <property type="entry name" value="Ankyrin_rpt-contain_sf"/>
</dbReference>
<dbReference type="EMBL" id="CAKKNE010000003">
    <property type="protein sequence ID" value="CAH0372304.1"/>
    <property type="molecule type" value="Genomic_DNA"/>
</dbReference>
<keyword evidence="1" id="KW-0677">Repeat</keyword>